<evidence type="ECO:0000313" key="6">
    <source>
        <dbReference type="Proteomes" id="UP001064087"/>
    </source>
</evidence>
<dbReference type="Gene3D" id="1.10.4040.10">
    <property type="entry name" value="Penicillinase repressor domain"/>
    <property type="match status" value="1"/>
</dbReference>
<dbReference type="RefSeq" id="WP_263048105.1">
    <property type="nucleotide sequence ID" value="NZ_CP106738.1"/>
</dbReference>
<proteinExistence type="inferred from homology"/>
<accession>A0ABY6DBL5</accession>
<keyword evidence="6" id="KW-1185">Reference proteome</keyword>
<dbReference type="EMBL" id="CP106738">
    <property type="protein sequence ID" value="UXX83531.1"/>
    <property type="molecule type" value="Genomic_DNA"/>
</dbReference>
<keyword evidence="2" id="KW-0805">Transcription regulation</keyword>
<dbReference type="Pfam" id="PF03965">
    <property type="entry name" value="Penicillinase_R"/>
    <property type="match status" value="1"/>
</dbReference>
<gene>
    <name evidence="5" type="ORF">N7U68_02290</name>
</gene>
<dbReference type="InterPro" id="IPR036388">
    <property type="entry name" value="WH-like_DNA-bd_sf"/>
</dbReference>
<evidence type="ECO:0000256" key="4">
    <source>
        <dbReference type="ARBA" id="ARBA00023163"/>
    </source>
</evidence>
<dbReference type="PIRSF" id="PIRSF019455">
    <property type="entry name" value="CopR_AtkY"/>
    <property type="match status" value="1"/>
</dbReference>
<reference evidence="5" key="1">
    <citation type="submission" date="2022-10" db="EMBL/GenBank/DDBJ databases">
        <title>Roseovarius pelagicus sp. nov., isolated from Arctic seawater.</title>
        <authorList>
            <person name="Hong Y.W."/>
            <person name="Hwang C.Y."/>
        </authorList>
    </citation>
    <scope>NUCLEOTIDE SEQUENCE</scope>
    <source>
        <strain evidence="5">HL-MP18</strain>
    </source>
</reference>
<organism evidence="5 6">
    <name type="scientific">Roseovarius pelagicus</name>
    <dbReference type="NCBI Taxonomy" id="2980108"/>
    <lineage>
        <taxon>Bacteria</taxon>
        <taxon>Pseudomonadati</taxon>
        <taxon>Pseudomonadota</taxon>
        <taxon>Alphaproteobacteria</taxon>
        <taxon>Rhodobacterales</taxon>
        <taxon>Roseobacteraceae</taxon>
        <taxon>Roseovarius</taxon>
    </lineage>
</organism>
<keyword evidence="3" id="KW-0238">DNA-binding</keyword>
<name>A0ABY6DBL5_9RHOB</name>
<evidence type="ECO:0000256" key="1">
    <source>
        <dbReference type="ARBA" id="ARBA00011046"/>
    </source>
</evidence>
<dbReference type="SUPFAM" id="SSF46785">
    <property type="entry name" value="Winged helix' DNA-binding domain"/>
    <property type="match status" value="1"/>
</dbReference>
<sequence>MRQRKKHDFLTDVELELMSHLWDLGRGSVRDVLGCLVPERKLAYTSAATILRIMEQKGFVRSDMQGKSLIYVPLLAKDTYQAKTLRDLSDKLFDGTPATLVARLVDDTGMSEQALEEIRALLDRRLRDDPAE</sequence>
<protein>
    <submittedName>
        <fullName evidence="5">BlaI/MecI/CopY family transcriptional regulator</fullName>
    </submittedName>
</protein>
<evidence type="ECO:0000256" key="3">
    <source>
        <dbReference type="ARBA" id="ARBA00023125"/>
    </source>
</evidence>
<evidence type="ECO:0000313" key="5">
    <source>
        <dbReference type="EMBL" id="UXX83531.1"/>
    </source>
</evidence>
<keyword evidence="4" id="KW-0804">Transcription</keyword>
<evidence type="ECO:0000256" key="2">
    <source>
        <dbReference type="ARBA" id="ARBA00023015"/>
    </source>
</evidence>
<dbReference type="Gene3D" id="1.10.10.10">
    <property type="entry name" value="Winged helix-like DNA-binding domain superfamily/Winged helix DNA-binding domain"/>
    <property type="match status" value="1"/>
</dbReference>
<dbReference type="InterPro" id="IPR036390">
    <property type="entry name" value="WH_DNA-bd_sf"/>
</dbReference>
<dbReference type="InterPro" id="IPR005650">
    <property type="entry name" value="BlaI_family"/>
</dbReference>
<comment type="similarity">
    <text evidence="1">Belongs to the BlaI transcriptional regulatory family.</text>
</comment>
<dbReference type="Proteomes" id="UP001064087">
    <property type="component" value="Chromosome"/>
</dbReference>